<feature type="region of interest" description="Disordered" evidence="5">
    <location>
        <begin position="600"/>
        <end position="633"/>
    </location>
</feature>
<evidence type="ECO:0000313" key="7">
    <source>
        <dbReference type="EMBL" id="KAF7494725.1"/>
    </source>
</evidence>
<reference evidence="7" key="2">
    <citation type="submission" date="2020-01" db="EMBL/GenBank/DDBJ databases">
        <authorList>
            <person name="Korhonen P.K.K."/>
            <person name="Guangxu M.G."/>
            <person name="Wang T.W."/>
            <person name="Stroehlein A.J.S."/>
            <person name="Young N.D."/>
            <person name="Ang C.-S.A."/>
            <person name="Fernando D.W.F."/>
            <person name="Lu H.L."/>
            <person name="Taylor S.T."/>
            <person name="Ehtesham M.E.M."/>
            <person name="Najaraj S.H.N."/>
            <person name="Harsha G.H.G."/>
            <person name="Madugundu A.M."/>
            <person name="Renuse S.R."/>
            <person name="Holt D.H."/>
            <person name="Pandey A.P."/>
            <person name="Papenfuss A.P."/>
            <person name="Gasser R.B.G."/>
            <person name="Fischer K.F."/>
        </authorList>
    </citation>
    <scope>NUCLEOTIDE SEQUENCE</scope>
    <source>
        <strain evidence="7">SSS_KF_BRIS2020</strain>
    </source>
</reference>
<dbReference type="SMART" id="SM00064">
    <property type="entry name" value="FYVE"/>
    <property type="match status" value="1"/>
</dbReference>
<dbReference type="GO" id="GO:0008270">
    <property type="term" value="F:zinc ion binding"/>
    <property type="evidence" value="ECO:0007669"/>
    <property type="project" value="UniProtKB-KW"/>
</dbReference>
<dbReference type="Gene3D" id="4.10.720.10">
    <property type="entry name" value="Smad anchor for receptor activation, Smad-binding domain"/>
    <property type="match status" value="1"/>
</dbReference>
<reference evidence="9" key="1">
    <citation type="journal article" date="2020" name="PLoS Negl. Trop. Dis.">
        <title>High-quality nuclear genome for Sarcoptes scabiei-A critical resource for a neglected parasite.</title>
        <authorList>
            <person name="Korhonen P.K."/>
            <person name="Gasser R.B."/>
            <person name="Ma G."/>
            <person name="Wang T."/>
            <person name="Stroehlein A.J."/>
            <person name="Young N.D."/>
            <person name="Ang C.S."/>
            <person name="Fernando D.D."/>
            <person name="Lu H.C."/>
            <person name="Taylor S."/>
            <person name="Reynolds S.L."/>
            <person name="Mofiz E."/>
            <person name="Najaraj S.H."/>
            <person name="Gowda H."/>
            <person name="Madugundu A."/>
            <person name="Renuse S."/>
            <person name="Holt D."/>
            <person name="Pandey A."/>
            <person name="Papenfuss A.T."/>
            <person name="Fischer K."/>
        </authorList>
    </citation>
    <scope>NUCLEOTIDE SEQUENCE [LARGE SCALE GENOMIC DNA]</scope>
</reference>
<dbReference type="AlphaFoldDB" id="A0A834RD04"/>
<sequence>MDKYVIDLDKVLDELEQSDESIKSRDRDQSHQYFAFDSSPILNSLIKSTDNIDVKDADFSIRIKPPKALTENLLFEDNRNTINKRNNIESENNLKTSGLDEIFCENESDAVFDAKKSDEFGLDQDDMADALSDSNLIECQSSTGNHPEDPKSSNVLKEEEVCSIFDQIIQIENVPTANTIDHQPTDVRNGRQKNHKEESYLGENVSDKGVNHQLDIQSDENIHQESVIKLVDFDSTIVAESTSNLDSQQLESDQNLGQKENSISKILIDCVDSPENDYAEIIEPPILEKDCDNLNEEVIGQMKEEDLDFYLSDLNHDLEDLEKRFTEEQPSNSDQTQSNLSNNQQSINEKMIQNEEDVAKKEISYLNEKESANPENEIELLSKEISEKESETELRELEEVLASQSIVSSSSENLNESTNADLPASSRSENNRVKSHQDNHLGGLVRNINYFERQEMPNGLTEEEQMLGKVKPFWIPDEDAANCLHCDSKFTIIKRRHHCRSCGKVLCSQCCNYKAKLPYLEFKESRVCQLCYEILIRIEEIERIKGHRLEIPNLINLENNNNSMDLQYSIPDPNNPAEYCSTIPPLEQISRTVSNPPTVMVPVGVLKRPGSSSMRRSNNSNESSSNESRENAKQVMFSDGVRPGGDLVESPGLMNRPPVIFPADEKPIQRAQLQLHRSPITEKIVVPFESLSKRIKFSRVVVTDPNNGILNLPPIINYYEFKTIDPSLPLKPNYQEFMDLMLNQNLPWITFGLTKNLHINAKIIPKTCCNSRYCLAFSSKGLASVGQDEIVFVLDCDSLKKSAGVVSSDGSAYNKSVIEKSSQDTESSNDVFKNFEFPRDVFRLYTTIYDNASKAILYGDLSHLFFPDGLFNNKENSGFIFTRANLQCFQNILIPSPLFLIAILIHKWEIPWAKVFPLRLILRLGYEFKSYPSPVISYANRKSAYFEIGHTIMNVLADFRNFHYTLSMVKNLFICVEQRKKVKLLIAKQSYEKVCKVLSTSNEHVLAFGGNLNLKADSHFVCLQNENDDEIHSQYQTELFCYPGMQPNMTAASFIVFSGALKSATGLKAKMNIVEDGLLIQIPPVMMEELRSAIKEMKDFKIDCCKITENNSSDEWVELKWVDNDFSSSNLGVRSQIDGLNLEGAESSIIFSNPDYANERYLIRWIEIFLLQLNDNGRRSEMVNINKLAESIAQAFCMVLIDYLDQLYESGLTKISLRISLDVDKVGYETGSGGKPLPPQITQPLDSALIPVIMENISTTGIEDPLTIELLFYVLLK</sequence>
<reference evidence="8" key="3">
    <citation type="submission" date="2022-06" db="UniProtKB">
        <authorList>
            <consortium name="EnsemblMetazoa"/>
        </authorList>
    </citation>
    <scope>IDENTIFICATION</scope>
</reference>
<dbReference type="Gene3D" id="3.30.1360.220">
    <property type="entry name" value="Domain of unknown function (DUF3480), N-terminal subdomain"/>
    <property type="match status" value="2"/>
</dbReference>
<dbReference type="Pfam" id="PF11979">
    <property type="entry name" value="SARA_C"/>
    <property type="match status" value="1"/>
</dbReference>
<accession>A0A834RD04</accession>
<dbReference type="InterPro" id="IPR013083">
    <property type="entry name" value="Znf_RING/FYVE/PHD"/>
</dbReference>
<dbReference type="EnsemblMetazoa" id="SSS_8797s_mrna">
    <property type="protein sequence ID" value="KAF7494725.1"/>
    <property type="gene ID" value="SSS_8797"/>
</dbReference>
<evidence type="ECO:0000256" key="2">
    <source>
        <dbReference type="ARBA" id="ARBA00022771"/>
    </source>
</evidence>
<dbReference type="InterPro" id="IPR037145">
    <property type="entry name" value="SARA_Smad-bd_sf"/>
</dbReference>
<keyword evidence="1" id="KW-0479">Metal-binding</keyword>
<dbReference type="InterPro" id="IPR000306">
    <property type="entry name" value="Znf_FYVE"/>
</dbReference>
<evidence type="ECO:0000256" key="3">
    <source>
        <dbReference type="ARBA" id="ARBA00022833"/>
    </source>
</evidence>
<dbReference type="InterPro" id="IPR022557">
    <property type="entry name" value="SARA-like_C"/>
</dbReference>
<evidence type="ECO:0000256" key="1">
    <source>
        <dbReference type="ARBA" id="ARBA00022723"/>
    </source>
</evidence>
<dbReference type="Gene3D" id="3.30.500.40">
    <property type="match status" value="1"/>
</dbReference>
<evidence type="ECO:0000313" key="9">
    <source>
        <dbReference type="Proteomes" id="UP000070412"/>
    </source>
</evidence>
<name>A0A834RD04_SARSC</name>
<dbReference type="SMART" id="SM01422">
    <property type="entry name" value="SARA"/>
    <property type="match status" value="1"/>
</dbReference>
<evidence type="ECO:0000256" key="5">
    <source>
        <dbReference type="SAM" id="MobiDB-lite"/>
    </source>
</evidence>
<protein>
    <submittedName>
        <fullName evidence="7">Zinc finger FYVE domain-containing protein 9</fullName>
    </submittedName>
</protein>
<feature type="compositionally biased region" description="Basic and acidic residues" evidence="5">
    <location>
        <begin position="183"/>
        <end position="195"/>
    </location>
</feature>
<feature type="region of interest" description="Disordered" evidence="5">
    <location>
        <begin position="175"/>
        <end position="195"/>
    </location>
</feature>
<dbReference type="PANTHER" id="PTHR46319">
    <property type="entry name" value="ZINC FINGER FYVE DOMAIN-CONTAINING PROTEIN"/>
    <property type="match status" value="1"/>
</dbReference>
<dbReference type="SUPFAM" id="SSF57903">
    <property type="entry name" value="FYVE/PHD zinc finger"/>
    <property type="match status" value="1"/>
</dbReference>
<dbReference type="InterPro" id="IPR024608">
    <property type="entry name" value="SARA-like_SBD"/>
</dbReference>
<gene>
    <name evidence="7" type="ORF">SSS_8797</name>
</gene>
<proteinExistence type="predicted"/>
<dbReference type="Pfam" id="PF11409">
    <property type="entry name" value="SARA"/>
    <property type="match status" value="1"/>
</dbReference>
<keyword evidence="9" id="KW-1185">Reference proteome</keyword>
<evidence type="ECO:0000259" key="6">
    <source>
        <dbReference type="PROSITE" id="PS50178"/>
    </source>
</evidence>
<feature type="region of interest" description="Disordered" evidence="5">
    <location>
        <begin position="405"/>
        <end position="437"/>
    </location>
</feature>
<dbReference type="FunFam" id="3.30.40.10:FF:000084">
    <property type="entry name" value="Zinc finger, FYVE domain-containing 9b"/>
    <property type="match status" value="1"/>
</dbReference>
<dbReference type="SMART" id="SM01421">
    <property type="entry name" value="DUF3480"/>
    <property type="match status" value="1"/>
</dbReference>
<dbReference type="EMBL" id="WVUK01000052">
    <property type="protein sequence ID" value="KAF7494725.1"/>
    <property type="molecule type" value="Genomic_DNA"/>
</dbReference>
<dbReference type="PANTHER" id="PTHR46319:SF3">
    <property type="entry name" value="ZINC FINGER FYVE DOMAIN-CONTAINING PROTEIN"/>
    <property type="match status" value="1"/>
</dbReference>
<feature type="domain" description="FYVE-type" evidence="6">
    <location>
        <begin position="477"/>
        <end position="536"/>
    </location>
</feature>
<feature type="compositionally biased region" description="Low complexity" evidence="5">
    <location>
        <begin position="405"/>
        <end position="417"/>
    </location>
</feature>
<feature type="compositionally biased region" description="Low complexity" evidence="5">
    <location>
        <begin position="611"/>
        <end position="626"/>
    </location>
</feature>
<dbReference type="InterPro" id="IPR017455">
    <property type="entry name" value="Znf_FYVE-rel"/>
</dbReference>
<dbReference type="GO" id="GO:0016197">
    <property type="term" value="P:endosomal transport"/>
    <property type="evidence" value="ECO:0007669"/>
    <property type="project" value="TreeGrafter"/>
</dbReference>
<dbReference type="InterPro" id="IPR011011">
    <property type="entry name" value="Znf_FYVE_PHD"/>
</dbReference>
<dbReference type="Gene3D" id="3.30.40.10">
    <property type="entry name" value="Zinc/RING finger domain, C3HC4 (zinc finger)"/>
    <property type="match status" value="1"/>
</dbReference>
<organism evidence="7">
    <name type="scientific">Sarcoptes scabiei</name>
    <name type="common">Itch mite</name>
    <name type="synonym">Acarus scabiei</name>
    <dbReference type="NCBI Taxonomy" id="52283"/>
    <lineage>
        <taxon>Eukaryota</taxon>
        <taxon>Metazoa</taxon>
        <taxon>Ecdysozoa</taxon>
        <taxon>Arthropoda</taxon>
        <taxon>Chelicerata</taxon>
        <taxon>Arachnida</taxon>
        <taxon>Acari</taxon>
        <taxon>Acariformes</taxon>
        <taxon>Sarcoptiformes</taxon>
        <taxon>Astigmata</taxon>
        <taxon>Psoroptidia</taxon>
        <taxon>Sarcoptoidea</taxon>
        <taxon>Sarcoptidae</taxon>
        <taxon>Sarcoptinae</taxon>
        <taxon>Sarcoptes</taxon>
    </lineage>
</organism>
<dbReference type="OrthoDB" id="5872154at2759"/>
<evidence type="ECO:0000313" key="8">
    <source>
        <dbReference type="EnsemblMetazoa" id="KAF7494725.1"/>
    </source>
</evidence>
<dbReference type="Pfam" id="PF01363">
    <property type="entry name" value="FYVE"/>
    <property type="match status" value="1"/>
</dbReference>
<dbReference type="GO" id="GO:0031901">
    <property type="term" value="C:early endosome membrane"/>
    <property type="evidence" value="ECO:0007669"/>
    <property type="project" value="TreeGrafter"/>
</dbReference>
<keyword evidence="3" id="KW-0862">Zinc</keyword>
<keyword evidence="2 4" id="KW-0863">Zinc-finger</keyword>
<dbReference type="Proteomes" id="UP000070412">
    <property type="component" value="Unassembled WGS sequence"/>
</dbReference>
<dbReference type="PROSITE" id="PS50178">
    <property type="entry name" value="ZF_FYVE"/>
    <property type="match status" value="1"/>
</dbReference>
<dbReference type="CDD" id="cd15729">
    <property type="entry name" value="FYVE_endofin"/>
    <property type="match status" value="1"/>
</dbReference>
<evidence type="ECO:0000256" key="4">
    <source>
        <dbReference type="PROSITE-ProRule" id="PRU00091"/>
    </source>
</evidence>